<feature type="signal peptide" evidence="5">
    <location>
        <begin position="1"/>
        <end position="33"/>
    </location>
</feature>
<dbReference type="PROSITE" id="PS51318">
    <property type="entry name" value="TAT"/>
    <property type="match status" value="1"/>
</dbReference>
<reference evidence="6" key="1">
    <citation type="submission" date="2021-03" db="EMBL/GenBank/DDBJ databases">
        <title>Whole genome sequence of Streptomyces bomunensis MMS17-BM035.</title>
        <authorList>
            <person name="Lee J.H."/>
        </authorList>
    </citation>
    <scope>NUCLEOTIDE SEQUENCE</scope>
    <source>
        <strain evidence="6">MMS17-BM035</strain>
    </source>
</reference>
<dbReference type="PANTHER" id="PTHR42812">
    <property type="entry name" value="BETA-XYLOSIDASE"/>
    <property type="match status" value="1"/>
</dbReference>
<feature type="chain" id="PRO_5036954448" evidence="5">
    <location>
        <begin position="34"/>
        <end position="455"/>
    </location>
</feature>
<evidence type="ECO:0000313" key="7">
    <source>
        <dbReference type="Proteomes" id="UP000670475"/>
    </source>
</evidence>
<keyword evidence="2 4" id="KW-0378">Hydrolase</keyword>
<dbReference type="PANTHER" id="PTHR42812:SF14">
    <property type="entry name" value="SECRETED PROTEIN"/>
    <property type="match status" value="1"/>
</dbReference>
<evidence type="ECO:0000256" key="3">
    <source>
        <dbReference type="ARBA" id="ARBA00023295"/>
    </source>
</evidence>
<comment type="similarity">
    <text evidence="1 4">Belongs to the glycosyl hydrolase 43 family.</text>
</comment>
<evidence type="ECO:0000256" key="4">
    <source>
        <dbReference type="RuleBase" id="RU361187"/>
    </source>
</evidence>
<dbReference type="InterPro" id="IPR051795">
    <property type="entry name" value="Glycosyl_Hydrlase_43"/>
</dbReference>
<dbReference type="Gene3D" id="2.115.10.20">
    <property type="entry name" value="Glycosyl hydrolase domain, family 43"/>
    <property type="match status" value="1"/>
</dbReference>
<evidence type="ECO:0000256" key="5">
    <source>
        <dbReference type="SAM" id="SignalP"/>
    </source>
</evidence>
<evidence type="ECO:0000313" key="6">
    <source>
        <dbReference type="EMBL" id="MBP0456324.1"/>
    </source>
</evidence>
<sequence length="455" mass="50609">MTSTESGFHRRALLAGMAGVGAAVALPTAAAQAAPASASAAPGAASAAPAASKSASKGRHLSNWPDPEPYGLADTRLDLWPRDDNSYILPLELRPRDEELGRVWMRDFYVNCFRVDGRPLYVATGTTRMPGLEAAAPWNDGIFVWTARSIKGPWQLADTTGIRPGAERGKVWSPEFTDENKSGRTVVAPWQEYWHDDQFGKRGEVWAPEIHRFRDTWYIVACMGDHSQLVGSFMLVSDGGVEGPYRLIEGNVDKPFGDSFIGGPKFIKPGAYHHIDGSMYSEGDDAWLVLHNDLYAKFREDMEDIVPSTNLPTFQQHPYSPEPYREGVYVFKYGGKYYLVQSAWDWTSVNADGTVRQAYDTGGAGRTQFQYDAVVAVSDTFEGPYSERWTMGVGTGHNNIFEDHHGGLWSTFFRNPNAGYWSNPSRVDDGAAAGVVRLEWTGRRDGRLYVERRKR</sequence>
<dbReference type="GO" id="GO:0004553">
    <property type="term" value="F:hydrolase activity, hydrolyzing O-glycosyl compounds"/>
    <property type="evidence" value="ECO:0007669"/>
    <property type="project" value="InterPro"/>
</dbReference>
<dbReference type="GO" id="GO:0005975">
    <property type="term" value="P:carbohydrate metabolic process"/>
    <property type="evidence" value="ECO:0007669"/>
    <property type="project" value="InterPro"/>
</dbReference>
<dbReference type="RefSeq" id="WP_209338112.1">
    <property type="nucleotide sequence ID" value="NZ_JAGIQL010000004.1"/>
</dbReference>
<dbReference type="Proteomes" id="UP000670475">
    <property type="component" value="Unassembled WGS sequence"/>
</dbReference>
<dbReference type="EMBL" id="JAGIQL010000004">
    <property type="protein sequence ID" value="MBP0456324.1"/>
    <property type="molecule type" value="Genomic_DNA"/>
</dbReference>
<organism evidence="6 7">
    <name type="scientific">Streptomyces montanisoli</name>
    <dbReference type="NCBI Taxonomy" id="2798581"/>
    <lineage>
        <taxon>Bacteria</taxon>
        <taxon>Bacillati</taxon>
        <taxon>Actinomycetota</taxon>
        <taxon>Actinomycetes</taxon>
        <taxon>Kitasatosporales</taxon>
        <taxon>Streptomycetaceae</taxon>
        <taxon>Streptomyces</taxon>
    </lineage>
</organism>
<protein>
    <submittedName>
        <fullName evidence="6">Family 43 glycosylhydrolase</fullName>
    </submittedName>
</protein>
<dbReference type="InterPro" id="IPR006311">
    <property type="entry name" value="TAT_signal"/>
</dbReference>
<dbReference type="InterPro" id="IPR006710">
    <property type="entry name" value="Glyco_hydro_43"/>
</dbReference>
<name>A0A940RW74_9ACTN</name>
<comment type="caution">
    <text evidence="6">The sequence shown here is derived from an EMBL/GenBank/DDBJ whole genome shotgun (WGS) entry which is preliminary data.</text>
</comment>
<evidence type="ECO:0000256" key="2">
    <source>
        <dbReference type="ARBA" id="ARBA00022801"/>
    </source>
</evidence>
<proteinExistence type="inferred from homology"/>
<dbReference type="Pfam" id="PF04616">
    <property type="entry name" value="Glyco_hydro_43"/>
    <property type="match status" value="1"/>
</dbReference>
<accession>A0A940RW74</accession>
<dbReference type="InterPro" id="IPR023296">
    <property type="entry name" value="Glyco_hydro_beta-prop_sf"/>
</dbReference>
<keyword evidence="3 4" id="KW-0326">Glycosidase</keyword>
<dbReference type="AlphaFoldDB" id="A0A940RW74"/>
<keyword evidence="5" id="KW-0732">Signal</keyword>
<gene>
    <name evidence="6" type="ORF">JFN87_02250</name>
</gene>
<keyword evidence="7" id="KW-1185">Reference proteome</keyword>
<evidence type="ECO:0000256" key="1">
    <source>
        <dbReference type="ARBA" id="ARBA00009865"/>
    </source>
</evidence>
<dbReference type="SUPFAM" id="SSF75005">
    <property type="entry name" value="Arabinanase/levansucrase/invertase"/>
    <property type="match status" value="1"/>
</dbReference>